<sequence length="66" mass="7299">MLRGLSLQEGIFCPEEEEKKSTEGSGQEEKEKRCPIDISYYGGIIAVQSDGISAPRAIRQVLKLSE</sequence>
<organism evidence="2 3">
    <name type="scientific">Caerostris extrusa</name>
    <name type="common">Bark spider</name>
    <name type="synonym">Caerostris bankana</name>
    <dbReference type="NCBI Taxonomy" id="172846"/>
    <lineage>
        <taxon>Eukaryota</taxon>
        <taxon>Metazoa</taxon>
        <taxon>Ecdysozoa</taxon>
        <taxon>Arthropoda</taxon>
        <taxon>Chelicerata</taxon>
        <taxon>Arachnida</taxon>
        <taxon>Araneae</taxon>
        <taxon>Araneomorphae</taxon>
        <taxon>Entelegynae</taxon>
        <taxon>Araneoidea</taxon>
        <taxon>Araneidae</taxon>
        <taxon>Caerostris</taxon>
    </lineage>
</organism>
<evidence type="ECO:0000313" key="3">
    <source>
        <dbReference type="Proteomes" id="UP001054945"/>
    </source>
</evidence>
<proteinExistence type="predicted"/>
<feature type="compositionally biased region" description="Basic and acidic residues" evidence="1">
    <location>
        <begin position="17"/>
        <end position="32"/>
    </location>
</feature>
<gene>
    <name evidence="2" type="ORF">CEXT_326911</name>
</gene>
<dbReference type="AlphaFoldDB" id="A0AAV4T020"/>
<evidence type="ECO:0000313" key="2">
    <source>
        <dbReference type="EMBL" id="GIY40043.1"/>
    </source>
</evidence>
<evidence type="ECO:0000256" key="1">
    <source>
        <dbReference type="SAM" id="MobiDB-lite"/>
    </source>
</evidence>
<comment type="caution">
    <text evidence="2">The sequence shown here is derived from an EMBL/GenBank/DDBJ whole genome shotgun (WGS) entry which is preliminary data.</text>
</comment>
<protein>
    <submittedName>
        <fullName evidence="2">Uncharacterized protein</fullName>
    </submittedName>
</protein>
<name>A0AAV4T020_CAEEX</name>
<keyword evidence="3" id="KW-1185">Reference proteome</keyword>
<dbReference type="EMBL" id="BPLR01010549">
    <property type="protein sequence ID" value="GIY40043.1"/>
    <property type="molecule type" value="Genomic_DNA"/>
</dbReference>
<reference evidence="2 3" key="1">
    <citation type="submission" date="2021-06" db="EMBL/GenBank/DDBJ databases">
        <title>Caerostris extrusa draft genome.</title>
        <authorList>
            <person name="Kono N."/>
            <person name="Arakawa K."/>
        </authorList>
    </citation>
    <scope>NUCLEOTIDE SEQUENCE [LARGE SCALE GENOMIC DNA]</scope>
</reference>
<accession>A0AAV4T020</accession>
<dbReference type="Proteomes" id="UP001054945">
    <property type="component" value="Unassembled WGS sequence"/>
</dbReference>
<feature type="region of interest" description="Disordered" evidence="1">
    <location>
        <begin position="1"/>
        <end position="32"/>
    </location>
</feature>